<evidence type="ECO:0000313" key="7">
    <source>
        <dbReference type="Proteomes" id="UP000230481"/>
    </source>
</evidence>
<feature type="domain" description="Solute-binding protein family 5" evidence="5">
    <location>
        <begin position="110"/>
        <end position="471"/>
    </location>
</feature>
<feature type="transmembrane region" description="Helical" evidence="4">
    <location>
        <begin position="34"/>
        <end position="54"/>
    </location>
</feature>
<dbReference type="PANTHER" id="PTHR30290:SF9">
    <property type="entry name" value="OLIGOPEPTIDE-BINDING PROTEIN APPA"/>
    <property type="match status" value="1"/>
</dbReference>
<dbReference type="GO" id="GO:0042597">
    <property type="term" value="C:periplasmic space"/>
    <property type="evidence" value="ECO:0007669"/>
    <property type="project" value="UniProtKB-ARBA"/>
</dbReference>
<dbReference type="EMBL" id="PFAA01000001">
    <property type="protein sequence ID" value="PIT97002.1"/>
    <property type="molecule type" value="Genomic_DNA"/>
</dbReference>
<dbReference type="CDD" id="cd00995">
    <property type="entry name" value="PBP2_NikA_DppA_OppA_like"/>
    <property type="match status" value="1"/>
</dbReference>
<keyword evidence="4" id="KW-0472">Membrane</keyword>
<dbReference type="InterPro" id="IPR039424">
    <property type="entry name" value="SBP_5"/>
</dbReference>
<comment type="similarity">
    <text evidence="1">Belongs to the bacterial solute-binding protein 5 family.</text>
</comment>
<dbReference type="GO" id="GO:0015833">
    <property type="term" value="P:peptide transport"/>
    <property type="evidence" value="ECO:0007669"/>
    <property type="project" value="TreeGrafter"/>
</dbReference>
<evidence type="ECO:0000259" key="5">
    <source>
        <dbReference type="Pfam" id="PF00496"/>
    </source>
</evidence>
<dbReference type="AlphaFoldDB" id="A0A2M6WW54"/>
<dbReference type="Gene3D" id="3.90.76.10">
    <property type="entry name" value="Dipeptide-binding Protein, Domain 1"/>
    <property type="match status" value="1"/>
</dbReference>
<keyword evidence="4" id="KW-1133">Transmembrane helix</keyword>
<comment type="caution">
    <text evidence="6">The sequence shown here is derived from an EMBL/GenBank/DDBJ whole genome shotgun (WGS) entry which is preliminary data.</text>
</comment>
<keyword evidence="2" id="KW-0813">Transport</keyword>
<dbReference type="Proteomes" id="UP000230481">
    <property type="component" value="Unassembled WGS sequence"/>
</dbReference>
<name>A0A2M6WW54_9BACT</name>
<organism evidence="6 7">
    <name type="scientific">Candidatus Campbellbacteria bacterium CG10_big_fil_rev_8_21_14_0_10_35_52</name>
    <dbReference type="NCBI Taxonomy" id="1974527"/>
    <lineage>
        <taxon>Bacteria</taxon>
        <taxon>Candidatus Campbelliibacteriota</taxon>
    </lineage>
</organism>
<evidence type="ECO:0000313" key="6">
    <source>
        <dbReference type="EMBL" id="PIT97002.1"/>
    </source>
</evidence>
<evidence type="ECO:0000256" key="2">
    <source>
        <dbReference type="ARBA" id="ARBA00022448"/>
    </source>
</evidence>
<dbReference type="GO" id="GO:1904680">
    <property type="term" value="F:peptide transmembrane transporter activity"/>
    <property type="evidence" value="ECO:0007669"/>
    <property type="project" value="TreeGrafter"/>
</dbReference>
<dbReference type="PANTHER" id="PTHR30290">
    <property type="entry name" value="PERIPLASMIC BINDING COMPONENT OF ABC TRANSPORTER"/>
    <property type="match status" value="1"/>
</dbReference>
<dbReference type="SUPFAM" id="SSF53850">
    <property type="entry name" value="Periplasmic binding protein-like II"/>
    <property type="match status" value="1"/>
</dbReference>
<dbReference type="Gene3D" id="3.40.190.10">
    <property type="entry name" value="Periplasmic binding protein-like II"/>
    <property type="match status" value="1"/>
</dbReference>
<evidence type="ECO:0000256" key="4">
    <source>
        <dbReference type="SAM" id="Phobius"/>
    </source>
</evidence>
<gene>
    <name evidence="6" type="ORF">COT82_00020</name>
</gene>
<proteinExistence type="inferred from homology"/>
<evidence type="ECO:0000256" key="1">
    <source>
        <dbReference type="ARBA" id="ARBA00005695"/>
    </source>
</evidence>
<accession>A0A2M6WW54</accession>
<reference evidence="7" key="1">
    <citation type="submission" date="2017-09" db="EMBL/GenBank/DDBJ databases">
        <title>Depth-based differentiation of microbial function through sediment-hosted aquifers and enrichment of novel symbionts in the deep terrestrial subsurface.</title>
        <authorList>
            <person name="Probst A.J."/>
            <person name="Ladd B."/>
            <person name="Jarett J.K."/>
            <person name="Geller-Mcgrath D.E."/>
            <person name="Sieber C.M.K."/>
            <person name="Emerson J.B."/>
            <person name="Anantharaman K."/>
            <person name="Thomas B.C."/>
            <person name="Malmstrom R."/>
            <person name="Stieglmeier M."/>
            <person name="Klingl A."/>
            <person name="Woyke T."/>
            <person name="Ryan C.M."/>
            <person name="Banfield J.F."/>
        </authorList>
    </citation>
    <scope>NUCLEOTIDE SEQUENCE [LARGE SCALE GENOMIC DNA]</scope>
</reference>
<keyword evidence="3" id="KW-0732">Signal</keyword>
<protein>
    <recommendedName>
        <fullName evidence="5">Solute-binding protein family 5 domain-containing protein</fullName>
    </recommendedName>
</protein>
<dbReference type="Pfam" id="PF00496">
    <property type="entry name" value="SBP_bac_5"/>
    <property type="match status" value="1"/>
</dbReference>
<dbReference type="GO" id="GO:0043190">
    <property type="term" value="C:ATP-binding cassette (ABC) transporter complex"/>
    <property type="evidence" value="ECO:0007669"/>
    <property type="project" value="InterPro"/>
</dbReference>
<dbReference type="InterPro" id="IPR030678">
    <property type="entry name" value="Peptide/Ni-bd"/>
</dbReference>
<evidence type="ECO:0000256" key="3">
    <source>
        <dbReference type="ARBA" id="ARBA00022729"/>
    </source>
</evidence>
<dbReference type="InterPro" id="IPR000914">
    <property type="entry name" value="SBP_5_dom"/>
</dbReference>
<sequence>MKNIYRKLTQKIFLVPKEESIQKNIKTFSPSEKILFFALVILFIGSVIIILFNINKFFLVEVPSKGGMVTEGVIGSPRFINPILAVSDTDRDLTTLVYSGLMKATPDGNLVEDLAESYNISEDGLIYDFILKDDIFFHNGVKVNSDDVIFTIQKTQDVGLKSPKRASWDGVAVEKINDKEIRFILKQPYTPFLENTTIGILPSHIWADENSGQFSFSMFNNKPIGSGPYKIKKIKYNSSGKPLSYELKSFKKYALGEPYISNIKFIFYPSESSLIDGYKKREIENINSISPDKLSELEKIGAQIKHTPIPRVFAVFFNQNQATVLANKEVRESLAVALDKKKIIQKVLGGYGKEINGPIPYGILESAKNDKHNEIINAEERMELAQEILKKGGWKFDEEKTLWKKETKKENFELRFSLSTANTPELKSAAEIIAEEWRNIGADVNIKIFESGDLNQNIIRPRKYDMLLFGEVISRELDLFAFWHSSQRNDPGLNIASYANITADKLLEDARATTDKNVMIDKYKKFEDEISADIPAIFIYSPDFIYITSKNIKNFELGLVTAPEERFLNIHKWYKETDSVWNFFTD</sequence>
<keyword evidence="4" id="KW-0812">Transmembrane</keyword>
<dbReference type="Gene3D" id="3.10.105.10">
    <property type="entry name" value="Dipeptide-binding Protein, Domain 3"/>
    <property type="match status" value="1"/>
</dbReference>
<dbReference type="PIRSF" id="PIRSF002741">
    <property type="entry name" value="MppA"/>
    <property type="match status" value="1"/>
</dbReference>